<evidence type="ECO:0000313" key="4">
    <source>
        <dbReference type="Proteomes" id="UP000310406"/>
    </source>
</evidence>
<evidence type="ECO:0000259" key="2">
    <source>
        <dbReference type="SMART" id="SM00900"/>
    </source>
</evidence>
<dbReference type="EMBL" id="SNTZ01000002">
    <property type="protein sequence ID" value="THV60238.1"/>
    <property type="molecule type" value="Genomic_DNA"/>
</dbReference>
<name>A0A4S8RNR1_9FLAO</name>
<dbReference type="InterPro" id="IPR007329">
    <property type="entry name" value="FMN-bd"/>
</dbReference>
<protein>
    <submittedName>
        <fullName evidence="3">FMN-binding protein</fullName>
    </submittedName>
</protein>
<dbReference type="OrthoDB" id="9778782at2"/>
<proteinExistence type="predicted"/>
<comment type="caution">
    <text evidence="3">The sequence shown here is derived from an EMBL/GenBank/DDBJ whole genome shotgun (WGS) entry which is preliminary data.</text>
</comment>
<organism evidence="3 4">
    <name type="scientific">Flagellimonas alvinocaridis</name>
    <dbReference type="NCBI Taxonomy" id="2530200"/>
    <lineage>
        <taxon>Bacteria</taxon>
        <taxon>Pseudomonadati</taxon>
        <taxon>Bacteroidota</taxon>
        <taxon>Flavobacteriia</taxon>
        <taxon>Flavobacteriales</taxon>
        <taxon>Flavobacteriaceae</taxon>
        <taxon>Flagellimonas</taxon>
    </lineage>
</organism>
<dbReference type="GO" id="GO:0016020">
    <property type="term" value="C:membrane"/>
    <property type="evidence" value="ECO:0007669"/>
    <property type="project" value="InterPro"/>
</dbReference>
<keyword evidence="1" id="KW-0732">Signal</keyword>
<reference evidence="3 4" key="1">
    <citation type="submission" date="2019-03" db="EMBL/GenBank/DDBJ databases">
        <title>Muricauda SCR12 sp.nov, a marine bacterium isolated from Pacific Ocean:the Okinawa trough.</title>
        <authorList>
            <person name="Liu L."/>
        </authorList>
    </citation>
    <scope>NUCLEOTIDE SEQUENCE [LARGE SCALE GENOMIC DNA]</scope>
    <source>
        <strain evidence="3 4">SCR12</strain>
    </source>
</reference>
<feature type="chain" id="PRO_5020665505" evidence="1">
    <location>
        <begin position="21"/>
        <end position="176"/>
    </location>
</feature>
<feature type="domain" description="FMN-binding" evidence="2">
    <location>
        <begin position="86"/>
        <end position="167"/>
    </location>
</feature>
<dbReference type="SMART" id="SM00900">
    <property type="entry name" value="FMN_bind"/>
    <property type="match status" value="1"/>
</dbReference>
<feature type="signal peptide" evidence="1">
    <location>
        <begin position="1"/>
        <end position="20"/>
    </location>
</feature>
<evidence type="ECO:0000313" key="3">
    <source>
        <dbReference type="EMBL" id="THV60238.1"/>
    </source>
</evidence>
<dbReference type="AlphaFoldDB" id="A0A4S8RNR1"/>
<accession>A0A4S8RNR1</accession>
<dbReference type="GO" id="GO:0010181">
    <property type="term" value="F:FMN binding"/>
    <property type="evidence" value="ECO:0007669"/>
    <property type="project" value="InterPro"/>
</dbReference>
<dbReference type="Proteomes" id="UP000310406">
    <property type="component" value="Unassembled WGS sequence"/>
</dbReference>
<dbReference type="Pfam" id="PF04205">
    <property type="entry name" value="FMN_bind"/>
    <property type="match status" value="1"/>
</dbReference>
<gene>
    <name evidence="3" type="ORF">EZV76_06680</name>
</gene>
<keyword evidence="4" id="KW-1185">Reference proteome</keyword>
<sequence length="176" mass="19525">MKSAKPYLAIPFILMLLAFAAPKEVNKRVLKEVEKTFEVVDFTMQPITITNDLNTKLPTKISGENLYRITAGDSTLGYAFFDQAPSKTAKFDYLVLFDGSVKIINTKVLVYREEYGGEIGSKRWLKQFLGKTGGDRVNSETNIDAISGATISVNSMTKSMDNLLQTIGILQDKGQL</sequence>
<evidence type="ECO:0000256" key="1">
    <source>
        <dbReference type="SAM" id="SignalP"/>
    </source>
</evidence>